<proteinExistence type="predicted"/>
<sequence>MTAPLPRVVAGHLFHRAFLQPHACTQAWGFFIPTYTTYCSLYGATLLRTLEIITAHLWVAFGGFRPLTCRIKWFGHKWLDDNVAASIAHRHLVKFCALCKTVAHEG</sequence>
<organism evidence="1">
    <name type="scientific">mine drainage metagenome</name>
    <dbReference type="NCBI Taxonomy" id="410659"/>
    <lineage>
        <taxon>unclassified sequences</taxon>
        <taxon>metagenomes</taxon>
        <taxon>ecological metagenomes</taxon>
    </lineage>
</organism>
<gene>
    <name evidence="1" type="ORF">CARN2_4239</name>
</gene>
<dbReference type="AlphaFoldDB" id="E6PV00"/>
<dbReference type="EMBL" id="CABM01000061">
    <property type="protein sequence ID" value="CBH98757.1"/>
    <property type="molecule type" value="Genomic_DNA"/>
</dbReference>
<protein>
    <submittedName>
        <fullName evidence="1">Uncharacterized protein</fullName>
    </submittedName>
</protein>
<name>E6PV00_9ZZZZ</name>
<comment type="caution">
    <text evidence="1">The sequence shown here is derived from an EMBL/GenBank/DDBJ whole genome shotgun (WGS) entry which is preliminary data.</text>
</comment>
<reference evidence="1" key="1">
    <citation type="submission" date="2009-10" db="EMBL/GenBank/DDBJ databases">
        <title>Diversity of trophic interactions inside an arsenic-rich microbial ecosystem.</title>
        <authorList>
            <person name="Bertin P.N."/>
            <person name="Heinrich-Salmeron A."/>
            <person name="Pelletier E."/>
            <person name="Goulhen-Chollet F."/>
            <person name="Arsene-Ploetze F."/>
            <person name="Gallien S."/>
            <person name="Calteau A."/>
            <person name="Vallenet D."/>
            <person name="Casiot C."/>
            <person name="Chane-Woon-Ming B."/>
            <person name="Giloteaux L."/>
            <person name="Barakat M."/>
            <person name="Bonnefoy V."/>
            <person name="Bruneel O."/>
            <person name="Chandler M."/>
            <person name="Cleiss J."/>
            <person name="Duran R."/>
            <person name="Elbaz-Poulichet F."/>
            <person name="Fonknechten N."/>
            <person name="Lauga B."/>
            <person name="Mornico D."/>
            <person name="Ortet P."/>
            <person name="Schaeffer C."/>
            <person name="Siguier P."/>
            <person name="Alexander Thil Smith A."/>
            <person name="Van Dorsselaer A."/>
            <person name="Weissenbach J."/>
            <person name="Medigue C."/>
            <person name="Le Paslier D."/>
        </authorList>
    </citation>
    <scope>NUCLEOTIDE SEQUENCE</scope>
</reference>
<accession>E6PV00</accession>
<evidence type="ECO:0000313" key="1">
    <source>
        <dbReference type="EMBL" id="CBH98757.1"/>
    </source>
</evidence>